<reference evidence="1" key="2">
    <citation type="submission" date="2016-05" db="EMBL/GenBank/DDBJ databases">
        <title>Comparative analysis highlights variable genome content of wheat rusts and divergence of the mating loci.</title>
        <authorList>
            <person name="Cuomo C.A."/>
            <person name="Bakkeren G."/>
            <person name="Szabo L."/>
            <person name="Khalil H."/>
            <person name="Joly D."/>
            <person name="Goldberg J."/>
            <person name="Young S."/>
            <person name="Zeng Q."/>
            <person name="Fellers J."/>
        </authorList>
    </citation>
    <scope>NUCLEOTIDE SEQUENCE [LARGE SCALE GENOMIC DNA]</scope>
    <source>
        <strain evidence="1">1-1 BBBD Race 1</strain>
    </source>
</reference>
<sequence length="431" mass="48982">MPEELDVIRQTILHTILPSWIDRVPHNLGSASHGSLKAAEWLILYKVYYTIALIPLWVTSSKTAASTETKKRISLLLESNTTLSQVAHFLTLPKISLKDLDELDSLIVKYRQCLQDGWPAASSKPNLHLTQHFSEVIRRFGPPRATAAWAQERVNGMLQRLPTNRHLDEIPKTLMTKWHIYSNLQSLQQGTTYITQSIEQEALLTMELEPPLLVKWKRAVASQDGQSQSLRIGHLDVCLDPMVQLLRSIQVDRKTVTTKKYHEGNSLVEFHLRKDQRFGETENIFQSTQTPGKTWLVVRPFKELPRSKDPYGDYPDLNCRLVKAEFESNVVITSDSIIGHVAIMRHAAGTFGLSGETISVVGLRTAVSVCCEECCSRGVCWLIHHVWDALAFCRVGKDLAMIEHLDKWRRFAVDWVRFFGSAEQVILFGCT</sequence>
<name>A0A180G4Z2_PUCT1</name>
<evidence type="ECO:0000313" key="3">
    <source>
        <dbReference type="Proteomes" id="UP000005240"/>
    </source>
</evidence>
<dbReference type="AlphaFoldDB" id="A0A180G4Z2"/>
<dbReference type="EnsemblFungi" id="PTTG_04188-t43_1">
    <property type="protein sequence ID" value="PTTG_04188-t43_1-p1"/>
    <property type="gene ID" value="PTTG_04188"/>
</dbReference>
<gene>
    <name evidence="1" type="ORF">PTTG_04188</name>
</gene>
<organism evidence="1">
    <name type="scientific">Puccinia triticina (isolate 1-1 / race 1 (BBBD))</name>
    <name type="common">Brown leaf rust fungus</name>
    <dbReference type="NCBI Taxonomy" id="630390"/>
    <lineage>
        <taxon>Eukaryota</taxon>
        <taxon>Fungi</taxon>
        <taxon>Dikarya</taxon>
        <taxon>Basidiomycota</taxon>
        <taxon>Pucciniomycotina</taxon>
        <taxon>Pucciniomycetes</taxon>
        <taxon>Pucciniales</taxon>
        <taxon>Pucciniaceae</taxon>
        <taxon>Puccinia</taxon>
    </lineage>
</organism>
<protein>
    <submittedName>
        <fullName evidence="1 2">Uncharacterized protein</fullName>
    </submittedName>
</protein>
<proteinExistence type="predicted"/>
<accession>A0A180G4Z2</accession>
<evidence type="ECO:0000313" key="1">
    <source>
        <dbReference type="EMBL" id="OAV87731.1"/>
    </source>
</evidence>
<dbReference type="OrthoDB" id="3269001at2759"/>
<evidence type="ECO:0000313" key="2">
    <source>
        <dbReference type="EnsemblFungi" id="PTTG_04188-t43_1-p1"/>
    </source>
</evidence>
<dbReference type="Proteomes" id="UP000005240">
    <property type="component" value="Unassembled WGS sequence"/>
</dbReference>
<reference evidence="1" key="1">
    <citation type="submission" date="2009-11" db="EMBL/GenBank/DDBJ databases">
        <authorList>
            <consortium name="The Broad Institute Genome Sequencing Platform"/>
            <person name="Ward D."/>
            <person name="Feldgarden M."/>
            <person name="Earl A."/>
            <person name="Young S.K."/>
            <person name="Zeng Q."/>
            <person name="Koehrsen M."/>
            <person name="Alvarado L."/>
            <person name="Berlin A."/>
            <person name="Bochicchio J."/>
            <person name="Borenstein D."/>
            <person name="Chapman S.B."/>
            <person name="Chen Z."/>
            <person name="Engels R."/>
            <person name="Freedman E."/>
            <person name="Gellesch M."/>
            <person name="Goldberg J."/>
            <person name="Griggs A."/>
            <person name="Gujja S."/>
            <person name="Heilman E."/>
            <person name="Heiman D."/>
            <person name="Hepburn T."/>
            <person name="Howarth C."/>
            <person name="Jen D."/>
            <person name="Larson L."/>
            <person name="Lewis B."/>
            <person name="Mehta T."/>
            <person name="Park D."/>
            <person name="Pearson M."/>
            <person name="Roberts A."/>
            <person name="Saif S."/>
            <person name="Shea T."/>
            <person name="Shenoy N."/>
            <person name="Sisk P."/>
            <person name="Stolte C."/>
            <person name="Sykes S."/>
            <person name="Thomson T."/>
            <person name="Walk T."/>
            <person name="White J."/>
            <person name="Yandava C."/>
            <person name="Izard J."/>
            <person name="Baranova O.V."/>
            <person name="Blanton J.M."/>
            <person name="Tanner A.C."/>
            <person name="Dewhirst F.E."/>
            <person name="Haas B."/>
            <person name="Nusbaum C."/>
            <person name="Birren B."/>
        </authorList>
    </citation>
    <scope>NUCLEOTIDE SEQUENCE [LARGE SCALE GENOMIC DNA]</scope>
    <source>
        <strain evidence="1">1-1 BBBD Race 1</strain>
    </source>
</reference>
<reference evidence="2 3" key="3">
    <citation type="journal article" date="2017" name="G3 (Bethesda)">
        <title>Comparative analysis highlights variable genome content of wheat rusts and divergence of the mating loci.</title>
        <authorList>
            <person name="Cuomo C.A."/>
            <person name="Bakkeren G."/>
            <person name="Khalil H.B."/>
            <person name="Panwar V."/>
            <person name="Joly D."/>
            <person name="Linning R."/>
            <person name="Sakthikumar S."/>
            <person name="Song X."/>
            <person name="Adiconis X."/>
            <person name="Fan L."/>
            <person name="Goldberg J.M."/>
            <person name="Levin J.Z."/>
            <person name="Young S."/>
            <person name="Zeng Q."/>
            <person name="Anikster Y."/>
            <person name="Bruce M."/>
            <person name="Wang M."/>
            <person name="Yin C."/>
            <person name="McCallum B."/>
            <person name="Szabo L.J."/>
            <person name="Hulbert S."/>
            <person name="Chen X."/>
            <person name="Fellers J.P."/>
        </authorList>
    </citation>
    <scope>NUCLEOTIDE SEQUENCE</scope>
    <source>
        <strain evidence="2">isolate 1-1 / race 1 (BBBD)</strain>
        <strain evidence="3">Isolate 1-1 / race 1 (BBBD)</strain>
    </source>
</reference>
<keyword evidence="3" id="KW-1185">Reference proteome</keyword>
<dbReference type="EMBL" id="ADAS02000297">
    <property type="protein sequence ID" value="OAV87731.1"/>
    <property type="molecule type" value="Genomic_DNA"/>
</dbReference>
<reference evidence="2" key="4">
    <citation type="submission" date="2025-05" db="UniProtKB">
        <authorList>
            <consortium name="EnsemblFungi"/>
        </authorList>
    </citation>
    <scope>IDENTIFICATION</scope>
    <source>
        <strain evidence="2">isolate 1-1 / race 1 (BBBD)</strain>
    </source>
</reference>